<dbReference type="InterPro" id="IPR036866">
    <property type="entry name" value="RibonucZ/Hydroxyglut_hydro"/>
</dbReference>
<comment type="caution">
    <text evidence="3">The sequence shown here is derived from an EMBL/GenBank/DDBJ whole genome shotgun (WGS) entry which is preliminary data.</text>
</comment>
<feature type="domain" description="Metallo-beta-lactamase" evidence="2">
    <location>
        <begin position="20"/>
        <end position="234"/>
    </location>
</feature>
<dbReference type="InterPro" id="IPR052159">
    <property type="entry name" value="Competence_DNA_uptake"/>
</dbReference>
<dbReference type="OrthoDB" id="3327at2157"/>
<evidence type="ECO:0000256" key="1">
    <source>
        <dbReference type="SAM" id="MobiDB-lite"/>
    </source>
</evidence>
<dbReference type="SUPFAM" id="SSF56281">
    <property type="entry name" value="Metallo-hydrolase/oxidoreductase"/>
    <property type="match status" value="1"/>
</dbReference>
<reference evidence="3 4" key="1">
    <citation type="submission" date="2019-02" db="EMBL/GenBank/DDBJ databases">
        <title>Genome analysis provides insights into bioremediation potentialities and Haloocin production by Natrinema altunense strain 4.1R isolated from Chott Douz in Tunisian desert.</title>
        <authorList>
            <person name="Najjari A."/>
            <person name="Youssef N."/>
            <person name="Ben Dhia O."/>
            <person name="Ferjani R."/>
            <person name="El Hidri D."/>
            <person name="Ouzari H.I."/>
            <person name="Cherif A."/>
        </authorList>
    </citation>
    <scope>NUCLEOTIDE SEQUENCE [LARGE SCALE GENOMIC DNA]</scope>
    <source>
        <strain evidence="3 4">4.1R</strain>
    </source>
</reference>
<accession>A0A482Y6F4</accession>
<dbReference type="InterPro" id="IPR001279">
    <property type="entry name" value="Metallo-B-lactamas"/>
</dbReference>
<evidence type="ECO:0000313" key="4">
    <source>
        <dbReference type="Proteomes" id="UP000292704"/>
    </source>
</evidence>
<organism evidence="3 4">
    <name type="scientific">Natrinema altunense</name>
    <dbReference type="NCBI Taxonomy" id="222984"/>
    <lineage>
        <taxon>Archaea</taxon>
        <taxon>Methanobacteriati</taxon>
        <taxon>Methanobacteriota</taxon>
        <taxon>Stenosarchaea group</taxon>
        <taxon>Halobacteria</taxon>
        <taxon>Halobacteriales</taxon>
        <taxon>Natrialbaceae</taxon>
        <taxon>Natrinema</taxon>
    </lineage>
</organism>
<name>A0A482Y6F4_9EURY</name>
<dbReference type="Gene3D" id="3.60.15.10">
    <property type="entry name" value="Ribonuclease Z/Hydroxyacylglutathione hydrolase-like"/>
    <property type="match status" value="1"/>
</dbReference>
<keyword evidence="3" id="KW-0378">Hydrolase</keyword>
<evidence type="ECO:0000313" key="3">
    <source>
        <dbReference type="EMBL" id="RZH69704.1"/>
    </source>
</evidence>
<feature type="region of interest" description="Disordered" evidence="1">
    <location>
        <begin position="155"/>
        <end position="180"/>
    </location>
</feature>
<feature type="compositionally biased region" description="Low complexity" evidence="1">
    <location>
        <begin position="461"/>
        <end position="476"/>
    </location>
</feature>
<protein>
    <submittedName>
        <fullName evidence="3">MBL fold metallo-hydrolase</fullName>
    </submittedName>
</protein>
<dbReference type="PANTHER" id="PTHR30619:SF1">
    <property type="entry name" value="RECOMBINATION PROTEIN 2"/>
    <property type="match status" value="1"/>
</dbReference>
<dbReference type="PANTHER" id="PTHR30619">
    <property type="entry name" value="DNA INTERNALIZATION/COMPETENCE PROTEIN COMEC/REC2"/>
    <property type="match status" value="1"/>
</dbReference>
<evidence type="ECO:0000259" key="2">
    <source>
        <dbReference type="SMART" id="SM00849"/>
    </source>
</evidence>
<proteinExistence type="predicted"/>
<feature type="region of interest" description="Disordered" evidence="1">
    <location>
        <begin position="447"/>
        <end position="497"/>
    </location>
</feature>
<sequence>MPKSDQATNETKIYSLDVGQADAKLIVTPEDERILVDADEGKIVDALDKVFTQELSVDNDGQKRIDHFVATHLDGDHVLGLQYLSDAGYTIETASKPDPERYAVGDGKGHVDEDISLQMKEVLEEDHGITEEDTAHLNIGDYMRTGSTKLEILAPPSAEETEFKSPKTGRSRSIPPKRANENSLAIKVTDSLGGSTLLMGDIEDKGGHYGEDWLVRQHEDGIVDLQSNVLHPGHHGSDNATKSSYKETENGSFLGAVDPESVVISSALRSQFDHPRDAVLERMDEQNASVYWTGVHGTVEQTVSGDDIVSEAGISGLSAADVLTLKYYAKANDVTQEEIAALEDGSISAEDLPRDTPELAFKSDYLETASKASETIRRYPKDAERLTLNRFPNAMSTEYVSVDEHGAESSVAEGNADALSPEAQQMYQLLETATEASLEDIREQRQKALQRLTDTSSQPISRSSQTASTTADQSTSHIHTGTKRSDQSDESDKRHRR</sequence>
<dbReference type="RefSeq" id="WP_130170484.1">
    <property type="nucleotide sequence ID" value="NZ_SHMR01000001.1"/>
</dbReference>
<feature type="compositionally biased region" description="Basic and acidic residues" evidence="1">
    <location>
        <begin position="483"/>
        <end position="497"/>
    </location>
</feature>
<dbReference type="AlphaFoldDB" id="A0A482Y6F4"/>
<dbReference type="EMBL" id="SHMR01000001">
    <property type="protein sequence ID" value="RZH69704.1"/>
    <property type="molecule type" value="Genomic_DNA"/>
</dbReference>
<gene>
    <name evidence="3" type="ORF">ELS17_07585</name>
</gene>
<dbReference type="Proteomes" id="UP000292704">
    <property type="component" value="Unassembled WGS sequence"/>
</dbReference>
<dbReference type="GO" id="GO:0016787">
    <property type="term" value="F:hydrolase activity"/>
    <property type="evidence" value="ECO:0007669"/>
    <property type="project" value="UniProtKB-KW"/>
</dbReference>
<dbReference type="SMART" id="SM00849">
    <property type="entry name" value="Lactamase_B"/>
    <property type="match status" value="1"/>
</dbReference>